<dbReference type="GeneID" id="41990075"/>
<dbReference type="RefSeq" id="XP_031021222.1">
    <property type="nucleotide sequence ID" value="XM_031154779.1"/>
</dbReference>
<gene>
    <name evidence="2" type="ORF">FIESC28_00628</name>
</gene>
<keyword evidence="3" id="KW-1185">Reference proteome</keyword>
<dbReference type="AlphaFoldDB" id="A0A366SBC2"/>
<dbReference type="InterPro" id="IPR036047">
    <property type="entry name" value="F-box-like_dom_sf"/>
</dbReference>
<evidence type="ECO:0000313" key="2">
    <source>
        <dbReference type="EMBL" id="RBR26631.1"/>
    </source>
</evidence>
<organism evidence="2 3">
    <name type="scientific">Fusarium coffeatum</name>
    <dbReference type="NCBI Taxonomy" id="231269"/>
    <lineage>
        <taxon>Eukaryota</taxon>
        <taxon>Fungi</taxon>
        <taxon>Dikarya</taxon>
        <taxon>Ascomycota</taxon>
        <taxon>Pezizomycotina</taxon>
        <taxon>Sordariomycetes</taxon>
        <taxon>Hypocreomycetidae</taxon>
        <taxon>Hypocreales</taxon>
        <taxon>Nectriaceae</taxon>
        <taxon>Fusarium</taxon>
        <taxon>Fusarium incarnatum-equiseti species complex</taxon>
    </lineage>
</organism>
<proteinExistence type="predicted"/>
<dbReference type="OrthoDB" id="9984533at2759"/>
<evidence type="ECO:0000313" key="3">
    <source>
        <dbReference type="Proteomes" id="UP000253153"/>
    </source>
</evidence>
<dbReference type="EMBL" id="QKXC01000014">
    <property type="protein sequence ID" value="RBR26631.1"/>
    <property type="molecule type" value="Genomic_DNA"/>
</dbReference>
<feature type="region of interest" description="Disordered" evidence="1">
    <location>
        <begin position="1"/>
        <end position="22"/>
    </location>
</feature>
<dbReference type="SUPFAM" id="SSF81383">
    <property type="entry name" value="F-box domain"/>
    <property type="match status" value="1"/>
</dbReference>
<comment type="caution">
    <text evidence="2">The sequence shown here is derived from an EMBL/GenBank/DDBJ whole genome shotgun (WGS) entry which is preliminary data.</text>
</comment>
<protein>
    <recommendedName>
        <fullName evidence="4">F-box domain-containing protein</fullName>
    </recommendedName>
</protein>
<reference evidence="2 3" key="1">
    <citation type="submission" date="2018-06" db="EMBL/GenBank/DDBJ databases">
        <title>Fusarium incarnatum-equiseti species complex species 28.</title>
        <authorList>
            <person name="Gardiner D.M."/>
        </authorList>
    </citation>
    <scope>NUCLEOTIDE SEQUENCE [LARGE SCALE GENOMIC DNA]</scope>
    <source>
        <strain evidence="2 3">FIESC_28</strain>
    </source>
</reference>
<sequence length="310" mass="34743">MAFGGSCRDAEELGTDSHKVPPSSNPILDGFYRCLVAEAYVGGMSATRLSGSEDSSHTSPVDSSTIGDSPEQLSLIRSVNAAVDLFLQRIQQNRAEETEPHGRSSLAGNPWAEDLARPSAKALAKFYEDSIRQFPQKREYGQAYTAVTLGPPCTSKSSDPFYKLGPALILCIIDFMHIPDLCPLRKASRPCARLRLSFGFWRARLRKDMPFLYDFAVPKDVPVDWRLLYMVLDGMSSRSHSLARQQYLRDHTAAFVNLPFTAKKHLALHNLNAVNITLLNRRRIWESIDQIIDSKAEDDGGLNEWILRED</sequence>
<dbReference type="Proteomes" id="UP000253153">
    <property type="component" value="Unassembled WGS sequence"/>
</dbReference>
<evidence type="ECO:0008006" key="4">
    <source>
        <dbReference type="Google" id="ProtNLM"/>
    </source>
</evidence>
<feature type="region of interest" description="Disordered" evidence="1">
    <location>
        <begin position="48"/>
        <end position="69"/>
    </location>
</feature>
<feature type="compositionally biased region" description="Basic and acidic residues" evidence="1">
    <location>
        <begin position="8"/>
        <end position="19"/>
    </location>
</feature>
<name>A0A366SBC2_9HYPO</name>
<evidence type="ECO:0000256" key="1">
    <source>
        <dbReference type="SAM" id="MobiDB-lite"/>
    </source>
</evidence>
<accession>A0A366SBC2</accession>